<reference evidence="2" key="1">
    <citation type="submission" date="2015-11" db="EMBL/GenBank/DDBJ databases">
        <title>De novo transcriptome assembly of four potential Pierce s Disease insect vectors from Arizona vineyards.</title>
        <authorList>
            <person name="Tassone E.E."/>
        </authorList>
    </citation>
    <scope>NUCLEOTIDE SEQUENCE</scope>
</reference>
<dbReference type="GO" id="GO:0003700">
    <property type="term" value="F:DNA-binding transcription factor activity"/>
    <property type="evidence" value="ECO:0007669"/>
    <property type="project" value="InterPro"/>
</dbReference>
<feature type="non-terminal residue" evidence="2">
    <location>
        <position position="1"/>
    </location>
</feature>
<dbReference type="InterPro" id="IPR046347">
    <property type="entry name" value="bZIP_sf"/>
</dbReference>
<feature type="non-terminal residue" evidence="2">
    <location>
        <position position="120"/>
    </location>
</feature>
<dbReference type="EMBL" id="GECU01025892">
    <property type="protein sequence ID" value="JAS81814.1"/>
    <property type="molecule type" value="Transcribed_RNA"/>
</dbReference>
<gene>
    <name evidence="2" type="ORF">g.3060</name>
</gene>
<dbReference type="CDD" id="cd14686">
    <property type="entry name" value="bZIP"/>
    <property type="match status" value="1"/>
</dbReference>
<dbReference type="GO" id="GO:0005634">
    <property type="term" value="C:nucleus"/>
    <property type="evidence" value="ECO:0007669"/>
    <property type="project" value="UniProtKB-ARBA"/>
</dbReference>
<dbReference type="AlphaFoldDB" id="A0A1B6I4H8"/>
<dbReference type="InterPro" id="IPR004827">
    <property type="entry name" value="bZIP"/>
</dbReference>
<name>A0A1B6I4H8_9HEMI</name>
<sequence length="120" mass="13880">QEKDLQQLLKIADDAELKKLLGVNLTSSSTTDINTLRIMWKKEKNRIAAKKSREKKANLMVELEKKEIHLANEIESLRRFIVEYDTVVESLLRYIKYSLSAEWAAMAENGLNRPGRMMEG</sequence>
<protein>
    <recommendedName>
        <fullName evidence="1">BZIP domain-containing protein</fullName>
    </recommendedName>
</protein>
<evidence type="ECO:0000313" key="2">
    <source>
        <dbReference type="EMBL" id="JAS81814.1"/>
    </source>
</evidence>
<proteinExistence type="predicted"/>
<accession>A0A1B6I4H8</accession>
<dbReference type="SUPFAM" id="SSF57959">
    <property type="entry name" value="Leucine zipper domain"/>
    <property type="match status" value="1"/>
</dbReference>
<evidence type="ECO:0000259" key="1">
    <source>
        <dbReference type="PROSITE" id="PS00036"/>
    </source>
</evidence>
<feature type="domain" description="BZIP" evidence="1">
    <location>
        <begin position="41"/>
        <end position="55"/>
    </location>
</feature>
<dbReference type="Pfam" id="PF00170">
    <property type="entry name" value="bZIP_1"/>
    <property type="match status" value="1"/>
</dbReference>
<organism evidence="2">
    <name type="scientific">Homalodisca liturata</name>
    <dbReference type="NCBI Taxonomy" id="320908"/>
    <lineage>
        <taxon>Eukaryota</taxon>
        <taxon>Metazoa</taxon>
        <taxon>Ecdysozoa</taxon>
        <taxon>Arthropoda</taxon>
        <taxon>Hexapoda</taxon>
        <taxon>Insecta</taxon>
        <taxon>Pterygota</taxon>
        <taxon>Neoptera</taxon>
        <taxon>Paraneoptera</taxon>
        <taxon>Hemiptera</taxon>
        <taxon>Auchenorrhyncha</taxon>
        <taxon>Membracoidea</taxon>
        <taxon>Cicadellidae</taxon>
        <taxon>Cicadellinae</taxon>
        <taxon>Proconiini</taxon>
        <taxon>Homalodisca</taxon>
    </lineage>
</organism>
<dbReference type="Gene3D" id="1.20.5.170">
    <property type="match status" value="1"/>
</dbReference>
<dbReference type="SMART" id="SM00338">
    <property type="entry name" value="BRLZ"/>
    <property type="match status" value="1"/>
</dbReference>
<dbReference type="PROSITE" id="PS00036">
    <property type="entry name" value="BZIP_BASIC"/>
    <property type="match status" value="1"/>
</dbReference>